<keyword evidence="5" id="KW-1185">Reference proteome</keyword>
<evidence type="ECO:0000256" key="2">
    <source>
        <dbReference type="ARBA" id="ARBA00038160"/>
    </source>
</evidence>
<evidence type="ECO:0000256" key="1">
    <source>
        <dbReference type="ARBA" id="ARBA00022694"/>
    </source>
</evidence>
<dbReference type="InterPro" id="IPR016193">
    <property type="entry name" value="Cytidine_deaminase-like"/>
</dbReference>
<comment type="similarity">
    <text evidence="2">Belongs to the cytidine and deoxycytidylate deaminase family. ADAT3 subfamily.</text>
</comment>
<dbReference type="GO" id="GO:0052717">
    <property type="term" value="F:tRNA-specific adenosine-34 deaminase activity"/>
    <property type="evidence" value="ECO:0007669"/>
    <property type="project" value="TreeGrafter"/>
</dbReference>
<feature type="compositionally biased region" description="Low complexity" evidence="3">
    <location>
        <begin position="371"/>
        <end position="385"/>
    </location>
</feature>
<dbReference type="GO" id="GO:0005634">
    <property type="term" value="C:nucleus"/>
    <property type="evidence" value="ECO:0007669"/>
    <property type="project" value="TreeGrafter"/>
</dbReference>
<keyword evidence="1" id="KW-0819">tRNA processing</keyword>
<evidence type="ECO:0000313" key="4">
    <source>
        <dbReference type="EMBL" id="PGH13786.1"/>
    </source>
</evidence>
<dbReference type="EMBL" id="PDNB01000042">
    <property type="protein sequence ID" value="PGH13786.1"/>
    <property type="molecule type" value="Genomic_DNA"/>
</dbReference>
<dbReference type="PANTHER" id="PTHR11079:SF156">
    <property type="entry name" value="INACTIVE TRNA-SPECIFIC ADENOSINE DEAMINASE-LIKE PROTEIN 3-RELATED"/>
    <property type="match status" value="1"/>
</dbReference>
<feature type="region of interest" description="Disordered" evidence="3">
    <location>
        <begin position="274"/>
        <end position="295"/>
    </location>
</feature>
<dbReference type="PANTHER" id="PTHR11079">
    <property type="entry name" value="CYTOSINE DEAMINASE FAMILY MEMBER"/>
    <property type="match status" value="1"/>
</dbReference>
<dbReference type="AlphaFoldDB" id="A0A2B7XX49"/>
<evidence type="ECO:0008006" key="6">
    <source>
        <dbReference type="Google" id="ProtNLM"/>
    </source>
</evidence>
<dbReference type="STRING" id="1447875.A0A2B7XX49"/>
<dbReference type="SUPFAM" id="SSF53927">
    <property type="entry name" value="Cytidine deaminase-like"/>
    <property type="match status" value="1"/>
</dbReference>
<comment type="caution">
    <text evidence="4">The sequence shown here is derived from an EMBL/GenBank/DDBJ whole genome shotgun (WGS) entry which is preliminary data.</text>
</comment>
<feature type="region of interest" description="Disordered" evidence="3">
    <location>
        <begin position="314"/>
        <end position="385"/>
    </location>
</feature>
<name>A0A2B7XX49_9EURO</name>
<evidence type="ECO:0000256" key="3">
    <source>
        <dbReference type="SAM" id="MobiDB-lite"/>
    </source>
</evidence>
<organism evidence="4 5">
    <name type="scientific">Helicocarpus griseus UAMH5409</name>
    <dbReference type="NCBI Taxonomy" id="1447875"/>
    <lineage>
        <taxon>Eukaryota</taxon>
        <taxon>Fungi</taxon>
        <taxon>Dikarya</taxon>
        <taxon>Ascomycota</taxon>
        <taxon>Pezizomycotina</taxon>
        <taxon>Eurotiomycetes</taxon>
        <taxon>Eurotiomycetidae</taxon>
        <taxon>Onygenales</taxon>
        <taxon>Ajellomycetaceae</taxon>
        <taxon>Helicocarpus</taxon>
    </lineage>
</organism>
<feature type="compositionally biased region" description="Pro residues" evidence="3">
    <location>
        <begin position="348"/>
        <end position="363"/>
    </location>
</feature>
<dbReference type="Gene3D" id="3.40.140.10">
    <property type="entry name" value="Cytidine Deaminase, domain 2"/>
    <property type="match status" value="1"/>
</dbReference>
<proteinExistence type="inferred from homology"/>
<accession>A0A2B7XX49</accession>
<sequence length="492" mass="52370">MDNLSPVGTVQPLRGHVSLLKTMQETRSGKDIADAYVAEINIKSASKVLKLLDSKFPKDPNTSFTHLRRFVKPEFLPEHLRKPDAAAAAGAGAGAPVPKGPQTIYVLIPPPLPDVSALQELLAPHAPLLPIATPAADTPEGPPQPQPPAIAPITIQSTPIPLSPPTTEEESSNWTRNLWPTIFNPAAQSITHSPRGPLLTGAQTSVERGAGAYLALAREVAIEAKRMGRGRGVGAVVVDPVLAQAEAEGEGKGNGVPGVVVVAADARYWERSRGAEAAEKGGGVDYNPDHEGQPDHHALMRAISLVAHKRLTASTSPTVTPSISISPTPTPADAEATASAPASSTPLTSPPPSKKPKPSPSQPSPSMQHAESTPSTPHPSLTPLESHYLSLPNIQTRTQGGYLCTSLDLYITHEPCVCCAMGMLLSRFRAVVYLKPAEGKEEEARLDAALDPYVGYGLHWRRELNWRAVGFRFVEEKVEGREEGLERGVFHA</sequence>
<protein>
    <recommendedName>
        <fullName evidence="6">CMP/dCMP-type deaminase domain-containing protein</fullName>
    </recommendedName>
</protein>
<reference evidence="4 5" key="1">
    <citation type="submission" date="2017-10" db="EMBL/GenBank/DDBJ databases">
        <title>Comparative genomics in systemic dimorphic fungi from Ajellomycetaceae.</title>
        <authorList>
            <person name="Munoz J.F."/>
            <person name="Mcewen J.G."/>
            <person name="Clay O.K."/>
            <person name="Cuomo C.A."/>
        </authorList>
    </citation>
    <scope>NUCLEOTIDE SEQUENCE [LARGE SCALE GENOMIC DNA]</scope>
    <source>
        <strain evidence="4 5">UAMH5409</strain>
    </source>
</reference>
<gene>
    <name evidence="4" type="ORF">AJ79_03486</name>
</gene>
<evidence type="ECO:0000313" key="5">
    <source>
        <dbReference type="Proteomes" id="UP000223968"/>
    </source>
</evidence>
<dbReference type="GO" id="GO:0005737">
    <property type="term" value="C:cytoplasm"/>
    <property type="evidence" value="ECO:0007669"/>
    <property type="project" value="TreeGrafter"/>
</dbReference>
<dbReference type="OrthoDB" id="3180714at2759"/>
<dbReference type="GO" id="GO:0008033">
    <property type="term" value="P:tRNA processing"/>
    <property type="evidence" value="ECO:0007669"/>
    <property type="project" value="UniProtKB-KW"/>
</dbReference>
<dbReference type="Proteomes" id="UP000223968">
    <property type="component" value="Unassembled WGS sequence"/>
</dbReference>
<feature type="compositionally biased region" description="Low complexity" evidence="3">
    <location>
        <begin position="314"/>
        <end position="347"/>
    </location>
</feature>